<keyword evidence="3" id="KW-1185">Reference proteome</keyword>
<organism evidence="2 3">
    <name type="scientific">Streptomyces vulcanius</name>
    <dbReference type="NCBI Taxonomy" id="1441876"/>
    <lineage>
        <taxon>Bacteria</taxon>
        <taxon>Bacillati</taxon>
        <taxon>Actinomycetota</taxon>
        <taxon>Actinomycetes</taxon>
        <taxon>Kitasatosporales</taxon>
        <taxon>Streptomycetaceae</taxon>
        <taxon>Streptomyces</taxon>
    </lineage>
</organism>
<reference evidence="3" key="1">
    <citation type="journal article" date="2019" name="Int. J. Syst. Evol. Microbiol.">
        <title>The Global Catalogue of Microorganisms (GCM) 10K type strain sequencing project: providing services to taxonomists for standard genome sequencing and annotation.</title>
        <authorList>
            <consortium name="The Broad Institute Genomics Platform"/>
            <consortium name="The Broad Institute Genome Sequencing Center for Infectious Disease"/>
            <person name="Wu L."/>
            <person name="Ma J."/>
        </authorList>
    </citation>
    <scope>NUCLEOTIDE SEQUENCE [LARGE SCALE GENOMIC DNA]</scope>
    <source>
        <strain evidence="3">CGMCC 4.7177</strain>
    </source>
</reference>
<proteinExistence type="predicted"/>
<comment type="caution">
    <text evidence="2">The sequence shown here is derived from an EMBL/GenBank/DDBJ whole genome shotgun (WGS) entry which is preliminary data.</text>
</comment>
<dbReference type="RefSeq" id="WP_381177252.1">
    <property type="nucleotide sequence ID" value="NZ_JBHSFK010000048.1"/>
</dbReference>
<sequence>MPGSTRLPFMEEGMARWPFGPPHAGIALDFTGTPPTPDELRTLVAERWGGLPRLAHELVAGGRRHRWRAGAGFDPAAQVGREDVTLREAMGEWFHAPFPPGTPPWRLHLLRGATTGSGEFSLLFRMHHSLLDGRSLTTLLRALLDGAPQVDVPASLAEPRTRRRTAVGGPGMLAAGLAVPLPGKGERAPAYTVVHLPAGALRAARAAGAGAVAGTGAAAVGAEEGPATAGPGAGPAAEGSAASAPAAAAAAGRVATTNEVFLAAVSGVLRSCLLTAEGDWGDSGGARRVWLSVPVDQRPSEHGDFLGNAFTNVRVPAPVDLADPAARLAACTGLLTTETRPRRTAEKVTESAFAAFPAVTQALARGRFFAADYAPAACSYVHLRESGRTLAGRALRRVTVVPMVPPDDTVTFGLGGCSRGHTLSVATNSGTEDADLLAEAFLHELGLLGRRTEPRRTVRP</sequence>
<evidence type="ECO:0000313" key="2">
    <source>
        <dbReference type="EMBL" id="MFC4506899.1"/>
    </source>
</evidence>
<dbReference type="SUPFAM" id="SSF52777">
    <property type="entry name" value="CoA-dependent acyltransferases"/>
    <property type="match status" value="1"/>
</dbReference>
<dbReference type="EMBL" id="JBHSFK010000048">
    <property type="protein sequence ID" value="MFC4506899.1"/>
    <property type="molecule type" value="Genomic_DNA"/>
</dbReference>
<dbReference type="Proteomes" id="UP001595839">
    <property type="component" value="Unassembled WGS sequence"/>
</dbReference>
<gene>
    <name evidence="2" type="ORF">ACFPIH_46910</name>
</gene>
<name>A0ABV9B413_9ACTN</name>
<dbReference type="InterPro" id="IPR004255">
    <property type="entry name" value="O-acyltransferase_WSD1_N"/>
</dbReference>
<dbReference type="InterPro" id="IPR023213">
    <property type="entry name" value="CAT-like_dom_sf"/>
</dbReference>
<feature type="domain" description="O-acyltransferase WSD1-like N-terminal" evidence="1">
    <location>
        <begin position="97"/>
        <end position="208"/>
    </location>
</feature>
<dbReference type="Gene3D" id="3.30.559.10">
    <property type="entry name" value="Chloramphenicol acetyltransferase-like domain"/>
    <property type="match status" value="1"/>
</dbReference>
<accession>A0ABV9B413</accession>
<protein>
    <submittedName>
        <fullName evidence="2">Wax ester/triacylglycerol synthase domain-containing protein</fullName>
    </submittedName>
</protein>
<evidence type="ECO:0000313" key="3">
    <source>
        <dbReference type="Proteomes" id="UP001595839"/>
    </source>
</evidence>
<evidence type="ECO:0000259" key="1">
    <source>
        <dbReference type="Pfam" id="PF03007"/>
    </source>
</evidence>
<dbReference type="Pfam" id="PF03007">
    <property type="entry name" value="WS_DGAT_cat"/>
    <property type="match status" value="1"/>
</dbReference>